<evidence type="ECO:0000256" key="1">
    <source>
        <dbReference type="ARBA" id="ARBA00022737"/>
    </source>
</evidence>
<accession>A0A7S4A8F4</accession>
<name>A0A7S4A8F4_9STRA</name>
<reference evidence="3" key="2">
    <citation type="submission" date="2021-11" db="EMBL/GenBank/DDBJ databases">
        <authorList>
            <consortium name="Genoscope - CEA"/>
            <person name="William W."/>
        </authorList>
    </citation>
    <scope>NUCLEOTIDE SEQUENCE</scope>
</reference>
<protein>
    <recommendedName>
        <fullName evidence="5">MORN repeat-containing protein 5</fullName>
    </recommendedName>
</protein>
<dbReference type="InterPro" id="IPR003409">
    <property type="entry name" value="MORN"/>
</dbReference>
<dbReference type="AlphaFoldDB" id="A0A7S4A8F4"/>
<dbReference type="PANTHER" id="PTHR43215:SF14">
    <property type="entry name" value="RADIAL SPOKE HEAD 1 HOMOLOG"/>
    <property type="match status" value="1"/>
</dbReference>
<organism evidence="2">
    <name type="scientific">Pelagomonas calceolata</name>
    <dbReference type="NCBI Taxonomy" id="35677"/>
    <lineage>
        <taxon>Eukaryota</taxon>
        <taxon>Sar</taxon>
        <taxon>Stramenopiles</taxon>
        <taxon>Ochrophyta</taxon>
        <taxon>Pelagophyceae</taxon>
        <taxon>Pelagomonadales</taxon>
        <taxon>Pelagomonadaceae</taxon>
        <taxon>Pelagomonas</taxon>
    </lineage>
</organism>
<evidence type="ECO:0008006" key="5">
    <source>
        <dbReference type="Google" id="ProtNLM"/>
    </source>
</evidence>
<dbReference type="Gene3D" id="2.20.110.10">
    <property type="entry name" value="Histone H3 K4-specific methyltransferase SET7/9 N-terminal domain"/>
    <property type="match status" value="7"/>
</dbReference>
<dbReference type="SMART" id="SM00698">
    <property type="entry name" value="MORN"/>
    <property type="match status" value="17"/>
</dbReference>
<keyword evidence="4" id="KW-1185">Reference proteome</keyword>
<dbReference type="PANTHER" id="PTHR43215">
    <property type="entry name" value="RADIAL SPOKE HEAD 1 HOMOLOG"/>
    <property type="match status" value="1"/>
</dbReference>
<proteinExistence type="predicted"/>
<keyword evidence="1" id="KW-0677">Repeat</keyword>
<gene>
    <name evidence="2" type="ORF">PCAL00307_LOCUS22257</name>
    <name evidence="3" type="ORF">PECAL_4P02940</name>
</gene>
<dbReference type="OrthoDB" id="270720at2759"/>
<sequence>MQNDTAFQMVHRDGKIYRKGTKMYPNLDRYHGEFIQGRREGLGLLTYANGNTYDGEWINNLFHGHGVFSSVDFMNVAPGIPHTGQRYEGAYEYGRKHGKGIQHLQDGSVYDGEFKNNLFHGEGVLKTKKGDKLMGVFERGKISGSGKIQFANGDSYDGQLQGGRFHGKGKFIYNGGGTYDGHYKHGEFHGEGTRVFSNGSVYSGNFVSGMQEGEGMLHKANNDQYVGMWYRDLPEGRGVLMYGHGDRFEGLFSGGMFCGRGRYTWSDGGFYEGQYQDKGRQKASKSSGLRNGFGVRWWVSGNMYEGEWCNDKMEGTGKFVTADNGPTYTGQFKDNRKHGQGREQWGNQLGVDYCCGMGFKHKGRGFCRYEGSYKNDQFDGRGYFVCIDGRSYEGEWSQGKRCGFGRQVLCPAVERGDATRCNIGGNNGLYRPLKYVGGWQDDKRQGHGLLERMDGSTLEGLFVEGFIDGSVTITYADGRKDTALYERGSRIGWTDQKQHTSTRNWADTGIDRDLYREVGRSASPWTLTGRMREADLSWLPLAVKQRRLQFERRRLKGRLKLLGRSLGQVKTAELDMDAVERNRDVVHQREQARRASLEERDADYDKRAWASMYNPGE</sequence>
<dbReference type="SUPFAM" id="SSF82185">
    <property type="entry name" value="Histone H3 K4-specific methyltransferase SET7/9 N-terminal domain"/>
    <property type="match status" value="7"/>
</dbReference>
<dbReference type="EMBL" id="CAKKNE010000004">
    <property type="protein sequence ID" value="CAH0373119.1"/>
    <property type="molecule type" value="Genomic_DNA"/>
</dbReference>
<dbReference type="Pfam" id="PF02493">
    <property type="entry name" value="MORN"/>
    <property type="match status" value="16"/>
</dbReference>
<evidence type="ECO:0000313" key="4">
    <source>
        <dbReference type="Proteomes" id="UP000789595"/>
    </source>
</evidence>
<reference evidence="2" key="1">
    <citation type="submission" date="2021-01" db="EMBL/GenBank/DDBJ databases">
        <authorList>
            <person name="Corre E."/>
            <person name="Pelletier E."/>
            <person name="Niang G."/>
            <person name="Scheremetjew M."/>
            <person name="Finn R."/>
            <person name="Kale V."/>
            <person name="Holt S."/>
            <person name="Cochrane G."/>
            <person name="Meng A."/>
            <person name="Brown T."/>
            <person name="Cohen L."/>
        </authorList>
    </citation>
    <scope>NUCLEOTIDE SEQUENCE</scope>
    <source>
        <strain evidence="2">CCMP1756</strain>
    </source>
</reference>
<evidence type="ECO:0000313" key="2">
    <source>
        <dbReference type="EMBL" id="CAE0706806.1"/>
    </source>
</evidence>
<dbReference type="Proteomes" id="UP000789595">
    <property type="component" value="Unassembled WGS sequence"/>
</dbReference>
<evidence type="ECO:0000313" key="3">
    <source>
        <dbReference type="EMBL" id="CAH0373119.1"/>
    </source>
</evidence>
<dbReference type="EMBL" id="HBIW01025801">
    <property type="protein sequence ID" value="CAE0706806.1"/>
    <property type="molecule type" value="Transcribed_RNA"/>
</dbReference>